<dbReference type="EMBL" id="CAEKKB010000005">
    <property type="protein sequence ID" value="CAB4310951.1"/>
    <property type="molecule type" value="Genomic_DNA"/>
</dbReference>
<keyword evidence="3" id="KW-0539">Nucleus</keyword>
<proteinExistence type="predicted"/>
<comment type="subcellular location">
    <subcellularLocation>
        <location evidence="1">Nucleus</location>
    </subcellularLocation>
</comment>
<reference evidence="4 6" key="2">
    <citation type="submission" date="2020-05" db="EMBL/GenBank/DDBJ databases">
        <authorList>
            <person name="Campoy J."/>
            <person name="Schneeberger K."/>
            <person name="Spophaly S."/>
        </authorList>
    </citation>
    <scope>NUCLEOTIDE SEQUENCE [LARGE SCALE GENOMIC DNA]</scope>
    <source>
        <strain evidence="4">PruArmRojPasFocal</strain>
    </source>
</reference>
<evidence type="ECO:0000313" key="6">
    <source>
        <dbReference type="Proteomes" id="UP000507222"/>
    </source>
</evidence>
<dbReference type="InterPro" id="IPR051345">
    <property type="entry name" value="Importin_beta-like_NTR"/>
</dbReference>
<dbReference type="AlphaFoldDB" id="A0A6J5UV51"/>
<dbReference type="GO" id="GO:0005737">
    <property type="term" value="C:cytoplasm"/>
    <property type="evidence" value="ECO:0007669"/>
    <property type="project" value="TreeGrafter"/>
</dbReference>
<organism evidence="4 6">
    <name type="scientific">Prunus armeniaca</name>
    <name type="common">Apricot</name>
    <name type="synonym">Armeniaca vulgaris</name>
    <dbReference type="NCBI Taxonomy" id="36596"/>
    <lineage>
        <taxon>Eukaryota</taxon>
        <taxon>Viridiplantae</taxon>
        <taxon>Streptophyta</taxon>
        <taxon>Embryophyta</taxon>
        <taxon>Tracheophyta</taxon>
        <taxon>Spermatophyta</taxon>
        <taxon>Magnoliopsida</taxon>
        <taxon>eudicotyledons</taxon>
        <taxon>Gunneridae</taxon>
        <taxon>Pentapetalae</taxon>
        <taxon>rosids</taxon>
        <taxon>fabids</taxon>
        <taxon>Rosales</taxon>
        <taxon>Rosaceae</taxon>
        <taxon>Amygdaloideae</taxon>
        <taxon>Amygdaleae</taxon>
        <taxon>Prunus</taxon>
    </lineage>
</organism>
<accession>A0A6J5UV51</accession>
<dbReference type="OrthoDB" id="1719728at2759"/>
<dbReference type="PANTHER" id="PTHR12363:SF33">
    <property type="entry name" value="IMPORTIN-13"/>
    <property type="match status" value="1"/>
</dbReference>
<evidence type="ECO:0000256" key="1">
    <source>
        <dbReference type="ARBA" id="ARBA00004123"/>
    </source>
</evidence>
<dbReference type="PANTHER" id="PTHR12363">
    <property type="entry name" value="TRANSPORTIN 3 AND IMPORTIN 13"/>
    <property type="match status" value="1"/>
</dbReference>
<evidence type="ECO:0000256" key="3">
    <source>
        <dbReference type="ARBA" id="ARBA00023242"/>
    </source>
</evidence>
<evidence type="ECO:0000256" key="2">
    <source>
        <dbReference type="ARBA" id="ARBA00022448"/>
    </source>
</evidence>
<sequence length="88" mass="9824">MDRLLKLPQHPQALQTAEDSLHLVEALSKVITELPPDHAKRALEALCLPLITPLQEVVSQGPDTLNSKPARDLTVHIDRFGYIFSQMC</sequence>
<keyword evidence="2" id="KW-0813">Transport</keyword>
<evidence type="ECO:0000313" key="4">
    <source>
        <dbReference type="EMBL" id="CAB4280539.1"/>
    </source>
</evidence>
<protein>
    <submittedName>
        <fullName evidence="4">Uncharacterized protein</fullName>
    </submittedName>
</protein>
<evidence type="ECO:0000313" key="7">
    <source>
        <dbReference type="Proteomes" id="UP000507245"/>
    </source>
</evidence>
<dbReference type="InterPro" id="IPR011989">
    <property type="entry name" value="ARM-like"/>
</dbReference>
<dbReference type="Proteomes" id="UP000507222">
    <property type="component" value="Unassembled WGS sequence"/>
</dbReference>
<reference evidence="7" key="1">
    <citation type="journal article" date="2020" name="Genome Biol.">
        <title>Gamete binning: chromosome-level and haplotype-resolved genome assembly enabled by high-throughput single-cell sequencing of gamete genomes.</title>
        <authorList>
            <person name="Campoy J.A."/>
            <person name="Sun H."/>
            <person name="Goel M."/>
            <person name="Jiao W.-B."/>
            <person name="Folz-Donahue K."/>
            <person name="Wang N."/>
            <person name="Rubio M."/>
            <person name="Liu C."/>
            <person name="Kukat C."/>
            <person name="Ruiz D."/>
            <person name="Huettel B."/>
            <person name="Schneeberger K."/>
        </authorList>
    </citation>
    <scope>NUCLEOTIDE SEQUENCE [LARGE SCALE GENOMIC DNA]</scope>
    <source>
        <strain evidence="7">cv. Rojo Pasion</strain>
    </source>
</reference>
<keyword evidence="7" id="KW-1185">Reference proteome</keyword>
<dbReference type="GO" id="GO:0005634">
    <property type="term" value="C:nucleus"/>
    <property type="evidence" value="ECO:0007669"/>
    <property type="project" value="UniProtKB-SubCell"/>
</dbReference>
<dbReference type="Proteomes" id="UP000507245">
    <property type="component" value="Unassembled WGS sequence"/>
</dbReference>
<name>A0A6J5UV51_PRUAR</name>
<evidence type="ECO:0000313" key="5">
    <source>
        <dbReference type="EMBL" id="CAB4310951.1"/>
    </source>
</evidence>
<dbReference type="EMBL" id="CAEKDK010000005">
    <property type="protein sequence ID" value="CAB4280539.1"/>
    <property type="molecule type" value="Genomic_DNA"/>
</dbReference>
<gene>
    <name evidence="4" type="ORF">CURHAP_LOCUS33395</name>
    <name evidence="5" type="ORF">ORAREDHAP_LOCUS32959</name>
</gene>
<dbReference type="GO" id="GO:0006606">
    <property type="term" value="P:protein import into nucleus"/>
    <property type="evidence" value="ECO:0007669"/>
    <property type="project" value="TreeGrafter"/>
</dbReference>
<dbReference type="Gene3D" id="1.25.10.10">
    <property type="entry name" value="Leucine-rich Repeat Variant"/>
    <property type="match status" value="1"/>
</dbReference>